<sequence length="767" mass="84553">MALLNATSPPAPRYFLRPRPGRAQSTQSASSLDDSTPANAAQPNNAASRTRGMRPALSPRLQVSWADSDEDAEPAVKTERHDVKTKTKTKIKSKSKPRVKTEPRVKVERRVKAEPRVKTEPQAGPSRRVVKAERGTVKREYRSAEEYPVYPSHPTSGGSFVAFGPASPELLSPSAGSPPPPDHVRRTCPVAAAISRGRAPYNNAVPTGHRYFAQPPAAAAPAQPPAANPAPAPAPARVSPSPSPLSPAPPSPSLLSPATPSPSLSPLSPVPSPHASISPGLRDLHHRATPQSENSIPRRTPPPRAYNDPATRPISPPTVPTSPQRFTPVPLHQLFPPQPAPSDAEWEVIASERTRASVSPDREELYNAELSRLSVENEAPFLAHMHDMSRQPAGHPARLSAHSLLVAHLAQWYKASPAKPDHQLIVLQQICRRAGPKLLAAFGVSWGRPTMGYAYLVEWTTDIALELHAFAMEPEADASAYVDPPAARLDDVESLIDTAEERTNFFFRYSGLPPHIMSGYNASRARILDEEARLAAQQGWTFDVSDQWRLIKNMEMNERGRASSLPPKRKLDDDEDDVLYADRAAANWPPASRPTKRAKPSPHTRHKRSASATACEVPELRGTVGTRVREAGVKHRDALLQRRELHKFIDWCEAIAPVVKERTNDIREMLPEGTADNLDRQGDDMGDFLGALTEEQYEVARAYFRHIRIGRKIGYARGLAAARVAEFDTELEYLDVENPYEVMGEEEEDDDEDEEDEDVEDEDEVMR</sequence>
<name>A0ABR3PW59_9TREE</name>
<feature type="compositionally biased region" description="Polar residues" evidence="1">
    <location>
        <begin position="23"/>
        <end position="36"/>
    </location>
</feature>
<feature type="compositionally biased region" description="Basic and acidic residues" evidence="1">
    <location>
        <begin position="99"/>
        <end position="119"/>
    </location>
</feature>
<dbReference type="GeneID" id="95989099"/>
<feature type="compositionally biased region" description="Low complexity" evidence="1">
    <location>
        <begin position="37"/>
        <end position="47"/>
    </location>
</feature>
<dbReference type="RefSeq" id="XP_069206301.1">
    <property type="nucleotide sequence ID" value="XM_069356460.1"/>
</dbReference>
<organism evidence="2 3">
    <name type="scientific">Vanrija albida</name>
    <dbReference type="NCBI Taxonomy" id="181172"/>
    <lineage>
        <taxon>Eukaryota</taxon>
        <taxon>Fungi</taxon>
        <taxon>Dikarya</taxon>
        <taxon>Basidiomycota</taxon>
        <taxon>Agaricomycotina</taxon>
        <taxon>Tremellomycetes</taxon>
        <taxon>Trichosporonales</taxon>
        <taxon>Trichosporonaceae</taxon>
        <taxon>Vanrija</taxon>
    </lineage>
</organism>
<feature type="compositionally biased region" description="Low complexity" evidence="1">
    <location>
        <begin position="164"/>
        <end position="175"/>
    </location>
</feature>
<accession>A0ABR3PW59</accession>
<keyword evidence="3" id="KW-1185">Reference proteome</keyword>
<feature type="compositionally biased region" description="Pro residues" evidence="1">
    <location>
        <begin position="241"/>
        <end position="252"/>
    </location>
</feature>
<feature type="compositionally biased region" description="Basic residues" evidence="1">
    <location>
        <begin position="86"/>
        <end position="98"/>
    </location>
</feature>
<feature type="region of interest" description="Disordered" evidence="1">
    <location>
        <begin position="736"/>
        <end position="767"/>
    </location>
</feature>
<feature type="compositionally biased region" description="Basic and acidic residues" evidence="1">
    <location>
        <begin position="74"/>
        <end position="85"/>
    </location>
</feature>
<dbReference type="PRINTS" id="PR01217">
    <property type="entry name" value="PRICHEXTENSN"/>
</dbReference>
<evidence type="ECO:0000313" key="3">
    <source>
        <dbReference type="Proteomes" id="UP001565368"/>
    </source>
</evidence>
<reference evidence="2 3" key="1">
    <citation type="submission" date="2023-08" db="EMBL/GenBank/DDBJ databases">
        <title>Annotated Genome Sequence of Vanrija albida AlHP1.</title>
        <authorList>
            <person name="Herzog R."/>
        </authorList>
    </citation>
    <scope>NUCLEOTIDE SEQUENCE [LARGE SCALE GENOMIC DNA]</scope>
    <source>
        <strain evidence="2 3">AlHP1</strain>
    </source>
</reference>
<comment type="caution">
    <text evidence="2">The sequence shown here is derived from an EMBL/GenBank/DDBJ whole genome shotgun (WGS) entry which is preliminary data.</text>
</comment>
<evidence type="ECO:0000256" key="1">
    <source>
        <dbReference type="SAM" id="MobiDB-lite"/>
    </source>
</evidence>
<feature type="compositionally biased region" description="Pro residues" evidence="1">
    <location>
        <begin position="222"/>
        <end position="234"/>
    </location>
</feature>
<feature type="compositionally biased region" description="Acidic residues" evidence="1">
    <location>
        <begin position="743"/>
        <end position="767"/>
    </location>
</feature>
<feature type="compositionally biased region" description="Basic residues" evidence="1">
    <location>
        <begin position="594"/>
        <end position="609"/>
    </location>
</feature>
<dbReference type="EMBL" id="JBBXJM010000006">
    <property type="protein sequence ID" value="KAL1406357.1"/>
    <property type="molecule type" value="Genomic_DNA"/>
</dbReference>
<evidence type="ECO:0000313" key="2">
    <source>
        <dbReference type="EMBL" id="KAL1406357.1"/>
    </source>
</evidence>
<gene>
    <name evidence="2" type="ORF">Q8F55_008056</name>
</gene>
<feature type="region of interest" description="Disordered" evidence="1">
    <location>
        <begin position="160"/>
        <end position="344"/>
    </location>
</feature>
<feature type="compositionally biased region" description="Low complexity" evidence="1">
    <location>
        <begin position="253"/>
        <end position="267"/>
    </location>
</feature>
<feature type="region of interest" description="Disordered" evidence="1">
    <location>
        <begin position="584"/>
        <end position="616"/>
    </location>
</feature>
<protein>
    <submittedName>
        <fullName evidence="2">Uncharacterized protein</fullName>
    </submittedName>
</protein>
<proteinExistence type="predicted"/>
<dbReference type="Proteomes" id="UP001565368">
    <property type="component" value="Unassembled WGS sequence"/>
</dbReference>
<feature type="region of interest" description="Disordered" evidence="1">
    <location>
        <begin position="1"/>
        <end position="134"/>
    </location>
</feature>